<name>N6UYB4_9HYPH</name>
<evidence type="ECO:0000313" key="2">
    <source>
        <dbReference type="EMBL" id="ENN85761.1"/>
    </source>
</evidence>
<dbReference type="EMBL" id="AQHN01000079">
    <property type="protein sequence ID" value="ENN85761.1"/>
    <property type="molecule type" value="Genomic_DNA"/>
</dbReference>
<sequence>MSPRISIFWAAPAGRRRWRKRSRSCSRTMPASSPARISASTGAIPQWGRNAPSRPSRCLWIDGRRSRFQEDKGNEMSGKRNFTIVGGGQSGLQLACGLLDAGHAVHVVQNRTAEEIATGRVLSSQCMFDAALQNERDLGLNFWDESCPTVDSINFVVPAPDGSGGKAIEWNGKLDGPAQSVDQRVKIPRWMAEFERRGGQLTIHDAGIEDLETYARQSDLVVVAAGKGDIAKMFERDAERSPFDKPQRALALTYVTGMSPRPDHSAVNFNLIPGVGEYFNFPALTTTGVCDIMVFEGIPGGPMDCWKEVTSPEQHLERSKWILDTFLPWESERCRHVALTDDNGRLAGAFAPTVRKPVGRLPSGAAVLGLADAVCLNDPITGQGSNNASKAAKCYLDAILAHGDKAFDENFMHTAFEAYWSYAQYVVGWTNALLLPPPPHVLNLMGSAQAYPALARRIANGFNDPRDFFPWFAVPEEADAYLLQLAA</sequence>
<keyword evidence="3" id="KW-1185">Reference proteome</keyword>
<dbReference type="Gene3D" id="3.50.50.60">
    <property type="entry name" value="FAD/NAD(P)-binding domain"/>
    <property type="match status" value="2"/>
</dbReference>
<dbReference type="STRING" id="363754.RHSP_03466"/>
<reference evidence="2 3" key="1">
    <citation type="journal article" date="2012" name="BMC Genomics">
        <title>Genomic basis of broad host range and environmental adaptability of Rhizobium tropici CIAT 899 and Rhizobium sp. PRF 81 which are used in inoculants for common bean (Phaseolus vulgaris L.).</title>
        <authorList>
            <person name="Ormeno-Orrillo E."/>
            <person name="Menna P."/>
            <person name="Almeida L.G."/>
            <person name="Ollero F.J."/>
            <person name="Nicolas M.F."/>
            <person name="Pains Rodrigues E."/>
            <person name="Shigueyoshi Nakatani A."/>
            <person name="Silva Batista J.S."/>
            <person name="Oliveira Chueire L.M."/>
            <person name="Souza R.C."/>
            <person name="Ribeiro Vasconcelos A.T."/>
            <person name="Megias M."/>
            <person name="Hungria M."/>
            <person name="Martinez-Romero E."/>
        </authorList>
    </citation>
    <scope>NUCLEOTIDE SEQUENCE [LARGE SCALE GENOMIC DNA]</scope>
    <source>
        <strain evidence="2 3">PRF 81</strain>
    </source>
</reference>
<evidence type="ECO:0000259" key="1">
    <source>
        <dbReference type="Pfam" id="PF17885"/>
    </source>
</evidence>
<dbReference type="AlphaFoldDB" id="N6UYB4"/>
<evidence type="ECO:0000313" key="3">
    <source>
        <dbReference type="Proteomes" id="UP000012429"/>
    </source>
</evidence>
<comment type="caution">
    <text evidence="2">The sequence shown here is derived from an EMBL/GenBank/DDBJ whole genome shotgun (WGS) entry which is preliminary data.</text>
</comment>
<dbReference type="InterPro" id="IPR036188">
    <property type="entry name" value="FAD/NAD-bd_sf"/>
</dbReference>
<protein>
    <submittedName>
        <fullName evidence="2">Oxygenase</fullName>
    </submittedName>
</protein>
<organism evidence="2 3">
    <name type="scientific">Rhizobium freirei PRF 81</name>
    <dbReference type="NCBI Taxonomy" id="363754"/>
    <lineage>
        <taxon>Bacteria</taxon>
        <taxon>Pseudomonadati</taxon>
        <taxon>Pseudomonadota</taxon>
        <taxon>Alphaproteobacteria</taxon>
        <taxon>Hyphomicrobiales</taxon>
        <taxon>Rhizobiaceae</taxon>
        <taxon>Rhizobium/Agrobacterium group</taxon>
        <taxon>Rhizobium</taxon>
    </lineage>
</organism>
<dbReference type="PATRIC" id="fig|363754.4.peg.4601"/>
<dbReference type="Gene3D" id="3.30.9.40">
    <property type="match status" value="1"/>
</dbReference>
<accession>N6UYB4</accession>
<proteinExistence type="predicted"/>
<dbReference type="SUPFAM" id="SSF51905">
    <property type="entry name" value="FAD/NAD(P)-binding domain"/>
    <property type="match status" value="1"/>
</dbReference>
<dbReference type="InterPro" id="IPR041654">
    <property type="entry name" value="StyA_sbd"/>
</dbReference>
<dbReference type="Proteomes" id="UP000012429">
    <property type="component" value="Unassembled WGS sequence"/>
</dbReference>
<feature type="domain" description="Styrene monooxygenase StyA putative substrate binding" evidence="1">
    <location>
        <begin position="226"/>
        <end position="333"/>
    </location>
</feature>
<dbReference type="Pfam" id="PF17885">
    <property type="entry name" value="Smoa_sbd"/>
    <property type="match status" value="1"/>
</dbReference>
<gene>
    <name evidence="2" type="ORF">RHSP_03466</name>
</gene>